<accession>A0A2W5IHD7</accession>
<dbReference type="InterPro" id="IPR010539">
    <property type="entry name" value="BaxI_1-like"/>
</dbReference>
<dbReference type="EMBL" id="QFOZ01000001">
    <property type="protein sequence ID" value="PZP89684.1"/>
    <property type="molecule type" value="Genomic_DNA"/>
</dbReference>
<keyword evidence="1" id="KW-0812">Transmembrane</keyword>
<evidence type="ECO:0000256" key="1">
    <source>
        <dbReference type="SAM" id="Phobius"/>
    </source>
</evidence>
<feature type="transmembrane region" description="Helical" evidence="1">
    <location>
        <begin position="212"/>
        <end position="232"/>
    </location>
</feature>
<comment type="caution">
    <text evidence="2">The sequence shown here is derived from an EMBL/GenBank/DDBJ whole genome shotgun (WGS) entry which is preliminary data.</text>
</comment>
<evidence type="ECO:0000313" key="2">
    <source>
        <dbReference type="EMBL" id="PZP89684.1"/>
    </source>
</evidence>
<dbReference type="Proteomes" id="UP000248606">
    <property type="component" value="Unassembled WGS sequence"/>
</dbReference>
<keyword evidence="1" id="KW-0472">Membrane</keyword>
<dbReference type="RefSeq" id="WP_290595541.1">
    <property type="nucleotide sequence ID" value="NZ_CAKZIO010000003.1"/>
</dbReference>
<keyword evidence="1" id="KW-1133">Transmembrane helix</keyword>
<dbReference type="Pfam" id="PF12811">
    <property type="entry name" value="BaxI_1"/>
    <property type="match status" value="1"/>
</dbReference>
<dbReference type="PANTHER" id="PTHR41282:SF1">
    <property type="entry name" value="CONSERVED TRANSMEMBRANE PROTEIN-RELATED"/>
    <property type="match status" value="1"/>
</dbReference>
<evidence type="ECO:0008006" key="4">
    <source>
        <dbReference type="Google" id="ProtNLM"/>
    </source>
</evidence>
<proteinExistence type="predicted"/>
<feature type="transmembrane region" description="Helical" evidence="1">
    <location>
        <begin position="88"/>
        <end position="107"/>
    </location>
</feature>
<organism evidence="2 3">
    <name type="scientific">Lawsonella clevelandensis</name>
    <dbReference type="NCBI Taxonomy" id="1528099"/>
    <lineage>
        <taxon>Bacteria</taxon>
        <taxon>Bacillati</taxon>
        <taxon>Actinomycetota</taxon>
        <taxon>Actinomycetes</taxon>
        <taxon>Mycobacteriales</taxon>
        <taxon>Lawsonellaceae</taxon>
        <taxon>Lawsonella</taxon>
    </lineage>
</organism>
<feature type="transmembrane region" description="Helical" evidence="1">
    <location>
        <begin position="253"/>
        <end position="271"/>
    </location>
</feature>
<dbReference type="PIRSF" id="PIRSF009160">
    <property type="entry name" value="UCP009160"/>
    <property type="match status" value="1"/>
</dbReference>
<dbReference type="AlphaFoldDB" id="A0A2W5IHD7"/>
<feature type="transmembrane region" description="Helical" evidence="1">
    <location>
        <begin position="151"/>
        <end position="172"/>
    </location>
</feature>
<reference evidence="2 3" key="1">
    <citation type="submission" date="2017-08" db="EMBL/GenBank/DDBJ databases">
        <title>Infants hospitalized years apart are colonized by the same room-sourced microbial strains.</title>
        <authorList>
            <person name="Brooks B."/>
            <person name="Olm M.R."/>
            <person name="Firek B.A."/>
            <person name="Baker R."/>
            <person name="Thomas B.C."/>
            <person name="Morowitz M.J."/>
            <person name="Banfield J.F."/>
        </authorList>
    </citation>
    <scope>NUCLEOTIDE SEQUENCE [LARGE SCALE GENOMIC DNA]</scope>
    <source>
        <strain evidence="2">S2_006_000_R1_57</strain>
    </source>
</reference>
<gene>
    <name evidence="2" type="ORF">DI579_00450</name>
</gene>
<protein>
    <recommendedName>
        <fullName evidence="4">Bax inhibitor 1 like protein</fullName>
    </recommendedName>
</protein>
<feature type="transmembrane region" description="Helical" evidence="1">
    <location>
        <begin position="119"/>
        <end position="139"/>
    </location>
</feature>
<feature type="transmembrane region" description="Helical" evidence="1">
    <location>
        <begin position="184"/>
        <end position="206"/>
    </location>
</feature>
<name>A0A2W5IHD7_9ACTN</name>
<feature type="transmembrane region" description="Helical" evidence="1">
    <location>
        <begin position="61"/>
        <end position="82"/>
    </location>
</feature>
<evidence type="ECO:0000313" key="3">
    <source>
        <dbReference type="Proteomes" id="UP000248606"/>
    </source>
</evidence>
<dbReference type="PANTHER" id="PTHR41282">
    <property type="entry name" value="CONSERVED TRANSMEMBRANE PROTEIN-RELATED"/>
    <property type="match status" value="1"/>
</dbReference>
<sequence>MALRSNNPVLEAVKRGEQNTAANNQQAYYPPQYGQAPFQQQYSVPGQMPTTYERAITIDDVVTKTGITLGVLVVTSIISFVISLQSQMASAALTFIGIVASFILVLISTLGRKMQSAPVTILYAIFEGMWLGAFSQIVAGYKVGGQPAMGIIFGAIAGTIGVFIGMLVVYRIGAVRVTPKFTRILTGTMFGILAVIIVNQLISLILKTPDYFGLYHGPVAIIFSLICIALAASSFLSDFDSADQAVRSGMPASYAWGIALGLTVTLVWLYTEILRFLSYFRD</sequence>